<dbReference type="Pfam" id="PF00672">
    <property type="entry name" value="HAMP"/>
    <property type="match status" value="1"/>
</dbReference>
<dbReference type="Gene3D" id="1.10.287.130">
    <property type="match status" value="1"/>
</dbReference>
<dbReference type="Pfam" id="PF02518">
    <property type="entry name" value="HATPase_c"/>
    <property type="match status" value="1"/>
</dbReference>
<keyword evidence="6" id="KW-0808">Transferase</keyword>
<evidence type="ECO:0000256" key="8">
    <source>
        <dbReference type="ARBA" id="ARBA00022777"/>
    </source>
</evidence>
<dbReference type="SUPFAM" id="SSF47384">
    <property type="entry name" value="Homodimeric domain of signal transducing histidine kinase"/>
    <property type="match status" value="1"/>
</dbReference>
<evidence type="ECO:0000256" key="11">
    <source>
        <dbReference type="ARBA" id="ARBA00023136"/>
    </source>
</evidence>
<dbReference type="CDD" id="cd00082">
    <property type="entry name" value="HisKA"/>
    <property type="match status" value="1"/>
</dbReference>
<dbReference type="InterPro" id="IPR036097">
    <property type="entry name" value="HisK_dim/P_sf"/>
</dbReference>
<dbReference type="SMART" id="SM00388">
    <property type="entry name" value="HisKA"/>
    <property type="match status" value="1"/>
</dbReference>
<keyword evidence="8 16" id="KW-0418">Kinase</keyword>
<dbReference type="RefSeq" id="WP_012830357.1">
    <property type="nucleotide sequence ID" value="NC_013440.1"/>
</dbReference>
<keyword evidence="9 13" id="KW-1133">Transmembrane helix</keyword>
<dbReference type="eggNOG" id="COG4191">
    <property type="taxonomic scope" value="Bacteria"/>
</dbReference>
<dbReference type="InterPro" id="IPR005467">
    <property type="entry name" value="His_kinase_dom"/>
</dbReference>
<dbReference type="Pfam" id="PF00512">
    <property type="entry name" value="HisKA"/>
    <property type="match status" value="1"/>
</dbReference>
<protein>
    <recommendedName>
        <fullName evidence="3">histidine kinase</fullName>
        <ecNumber evidence="3">2.7.13.3</ecNumber>
    </recommendedName>
</protein>
<evidence type="ECO:0000313" key="16">
    <source>
        <dbReference type="EMBL" id="ACY17765.1"/>
    </source>
</evidence>
<name>D0LXL0_HALO1</name>
<evidence type="ECO:0000256" key="3">
    <source>
        <dbReference type="ARBA" id="ARBA00012438"/>
    </source>
</evidence>
<dbReference type="PANTHER" id="PTHR43711:SF26">
    <property type="entry name" value="SENSOR HISTIDINE KINASE RCSC"/>
    <property type="match status" value="1"/>
</dbReference>
<dbReference type="SMART" id="SM00304">
    <property type="entry name" value="HAMP"/>
    <property type="match status" value="1"/>
</dbReference>
<dbReference type="OrthoDB" id="9762798at2"/>
<dbReference type="SUPFAM" id="SSF158472">
    <property type="entry name" value="HAMP domain-like"/>
    <property type="match status" value="1"/>
</dbReference>
<dbReference type="Gene3D" id="6.10.340.10">
    <property type="match status" value="1"/>
</dbReference>
<dbReference type="Gene3D" id="3.30.565.10">
    <property type="entry name" value="Histidine kinase-like ATPase, C-terminal domain"/>
    <property type="match status" value="1"/>
</dbReference>
<evidence type="ECO:0000256" key="13">
    <source>
        <dbReference type="SAM" id="Phobius"/>
    </source>
</evidence>
<reference evidence="16 17" key="1">
    <citation type="journal article" date="2010" name="Stand. Genomic Sci.">
        <title>Complete genome sequence of Haliangium ochraceum type strain (SMP-2).</title>
        <authorList>
            <consortium name="US DOE Joint Genome Institute (JGI-PGF)"/>
            <person name="Ivanova N."/>
            <person name="Daum C."/>
            <person name="Lang E."/>
            <person name="Abt B."/>
            <person name="Kopitz M."/>
            <person name="Saunders E."/>
            <person name="Lapidus A."/>
            <person name="Lucas S."/>
            <person name="Glavina Del Rio T."/>
            <person name="Nolan M."/>
            <person name="Tice H."/>
            <person name="Copeland A."/>
            <person name="Cheng J.F."/>
            <person name="Chen F."/>
            <person name="Bruce D."/>
            <person name="Goodwin L."/>
            <person name="Pitluck S."/>
            <person name="Mavromatis K."/>
            <person name="Pati A."/>
            <person name="Mikhailova N."/>
            <person name="Chen A."/>
            <person name="Palaniappan K."/>
            <person name="Land M."/>
            <person name="Hauser L."/>
            <person name="Chang Y.J."/>
            <person name="Jeffries C.D."/>
            <person name="Detter J.C."/>
            <person name="Brettin T."/>
            <person name="Rohde M."/>
            <person name="Goker M."/>
            <person name="Bristow J."/>
            <person name="Markowitz V."/>
            <person name="Eisen J.A."/>
            <person name="Hugenholtz P."/>
            <person name="Kyrpides N.C."/>
            <person name="Klenk H.P."/>
        </authorList>
    </citation>
    <scope>NUCLEOTIDE SEQUENCE [LARGE SCALE GENOMIC DNA]</scope>
    <source>
        <strain evidence="17">DSM 14365 / CIP 107738 / JCM 11303 / AJ 13395 / SMP-2</strain>
    </source>
</reference>
<evidence type="ECO:0000313" key="17">
    <source>
        <dbReference type="Proteomes" id="UP000001880"/>
    </source>
</evidence>
<dbReference type="InterPro" id="IPR003594">
    <property type="entry name" value="HATPase_dom"/>
</dbReference>
<dbReference type="CDD" id="cd16922">
    <property type="entry name" value="HATPase_EvgS-ArcB-TorS-like"/>
    <property type="match status" value="1"/>
</dbReference>
<keyword evidence="10" id="KW-0902">Two-component regulatory system</keyword>
<dbReference type="PROSITE" id="PS50885">
    <property type="entry name" value="HAMP"/>
    <property type="match status" value="1"/>
</dbReference>
<dbReference type="AlphaFoldDB" id="D0LXL0"/>
<gene>
    <name evidence="16" type="ordered locus">Hoch_5280</name>
</gene>
<evidence type="ECO:0000256" key="2">
    <source>
        <dbReference type="ARBA" id="ARBA00004651"/>
    </source>
</evidence>
<dbReference type="EMBL" id="CP001804">
    <property type="protein sequence ID" value="ACY17765.1"/>
    <property type="molecule type" value="Genomic_DNA"/>
</dbReference>
<dbReference type="Proteomes" id="UP000001880">
    <property type="component" value="Chromosome"/>
</dbReference>
<keyword evidence="7 13" id="KW-0812">Transmembrane</keyword>
<feature type="domain" description="Histidine kinase" evidence="14">
    <location>
        <begin position="472"/>
        <end position="696"/>
    </location>
</feature>
<keyword evidence="11 13" id="KW-0472">Membrane</keyword>
<dbReference type="STRING" id="502025.Hoch_5280"/>
<dbReference type="CDD" id="cd06225">
    <property type="entry name" value="HAMP"/>
    <property type="match status" value="1"/>
</dbReference>
<evidence type="ECO:0000256" key="12">
    <source>
        <dbReference type="SAM" id="MobiDB-lite"/>
    </source>
</evidence>
<dbReference type="InterPro" id="IPR003661">
    <property type="entry name" value="HisK_dim/P_dom"/>
</dbReference>
<evidence type="ECO:0000256" key="10">
    <source>
        <dbReference type="ARBA" id="ARBA00023012"/>
    </source>
</evidence>
<proteinExistence type="predicted"/>
<dbReference type="KEGG" id="hoh:Hoch_5280"/>
<comment type="catalytic activity">
    <reaction evidence="1">
        <text>ATP + protein L-histidine = ADP + protein N-phospho-L-histidine.</text>
        <dbReference type="EC" id="2.7.13.3"/>
    </reaction>
</comment>
<feature type="region of interest" description="Disordered" evidence="12">
    <location>
        <begin position="1"/>
        <end position="34"/>
    </location>
</feature>
<keyword evidence="17" id="KW-1185">Reference proteome</keyword>
<accession>D0LXL0</accession>
<evidence type="ECO:0000259" key="14">
    <source>
        <dbReference type="PROSITE" id="PS50109"/>
    </source>
</evidence>
<dbReference type="SUPFAM" id="SSF55874">
    <property type="entry name" value="ATPase domain of HSP90 chaperone/DNA topoisomerase II/histidine kinase"/>
    <property type="match status" value="1"/>
</dbReference>
<dbReference type="InterPro" id="IPR004358">
    <property type="entry name" value="Sig_transdc_His_kin-like_C"/>
</dbReference>
<evidence type="ECO:0000256" key="5">
    <source>
        <dbReference type="ARBA" id="ARBA00022553"/>
    </source>
</evidence>
<evidence type="ECO:0000256" key="1">
    <source>
        <dbReference type="ARBA" id="ARBA00000085"/>
    </source>
</evidence>
<keyword evidence="4" id="KW-1003">Cell membrane</keyword>
<evidence type="ECO:0000256" key="7">
    <source>
        <dbReference type="ARBA" id="ARBA00022692"/>
    </source>
</evidence>
<evidence type="ECO:0000256" key="4">
    <source>
        <dbReference type="ARBA" id="ARBA00022475"/>
    </source>
</evidence>
<dbReference type="PROSITE" id="PS50109">
    <property type="entry name" value="HIS_KIN"/>
    <property type="match status" value="1"/>
</dbReference>
<dbReference type="GO" id="GO:0000155">
    <property type="term" value="F:phosphorelay sensor kinase activity"/>
    <property type="evidence" value="ECO:0007669"/>
    <property type="project" value="InterPro"/>
</dbReference>
<keyword evidence="5" id="KW-0597">Phosphoprotein</keyword>
<evidence type="ECO:0000256" key="9">
    <source>
        <dbReference type="ARBA" id="ARBA00022989"/>
    </source>
</evidence>
<comment type="subcellular location">
    <subcellularLocation>
        <location evidence="2">Cell membrane</location>
        <topology evidence="2">Multi-pass membrane protein</topology>
    </subcellularLocation>
</comment>
<dbReference type="Pfam" id="PF02743">
    <property type="entry name" value="dCache_1"/>
    <property type="match status" value="1"/>
</dbReference>
<evidence type="ECO:0000256" key="6">
    <source>
        <dbReference type="ARBA" id="ARBA00022679"/>
    </source>
</evidence>
<dbReference type="InterPro" id="IPR033479">
    <property type="entry name" value="dCache_1"/>
</dbReference>
<dbReference type="PRINTS" id="PR00344">
    <property type="entry name" value="BCTRLSENSOR"/>
</dbReference>
<dbReference type="EC" id="2.7.13.3" evidence="3"/>
<feature type="transmembrane region" description="Helical" evidence="13">
    <location>
        <begin position="359"/>
        <end position="379"/>
    </location>
</feature>
<dbReference type="InterPro" id="IPR050736">
    <property type="entry name" value="Sensor_HK_Regulatory"/>
</dbReference>
<evidence type="ECO:0000259" key="15">
    <source>
        <dbReference type="PROSITE" id="PS50885"/>
    </source>
</evidence>
<dbReference type="InterPro" id="IPR036890">
    <property type="entry name" value="HATPase_C_sf"/>
</dbReference>
<feature type="domain" description="HAMP" evidence="15">
    <location>
        <begin position="380"/>
        <end position="432"/>
    </location>
</feature>
<dbReference type="PANTHER" id="PTHR43711">
    <property type="entry name" value="TWO-COMPONENT HISTIDINE KINASE"/>
    <property type="match status" value="1"/>
</dbReference>
<organism evidence="16 17">
    <name type="scientific">Haliangium ochraceum (strain DSM 14365 / JCM 11303 / SMP-2)</name>
    <dbReference type="NCBI Taxonomy" id="502025"/>
    <lineage>
        <taxon>Bacteria</taxon>
        <taxon>Pseudomonadati</taxon>
        <taxon>Myxococcota</taxon>
        <taxon>Polyangia</taxon>
        <taxon>Haliangiales</taxon>
        <taxon>Kofleriaceae</taxon>
        <taxon>Haliangium</taxon>
    </lineage>
</organism>
<dbReference type="HOGENOM" id="CLU_394211_0_0_7"/>
<dbReference type="GO" id="GO:0005886">
    <property type="term" value="C:plasma membrane"/>
    <property type="evidence" value="ECO:0007669"/>
    <property type="project" value="UniProtKB-SubCell"/>
</dbReference>
<sequence>MGKAADMSRSDASTRPDEVAPKSDSATTSTARTRRALDFGSQHVPEPRYPLFAKLLLWFLLISLLPLTLFSYEAYRDMEDTWRGELDARLATVASSTAERIEAYSHQHRQVATLLASSASVREGFLQMGTAPHTRERILDELARTRALREALNYYIDHAGYTNLLLVDLEGNVRFSMLPDPCQNLNLHIQRCRSSQLASVFEHARTMLATEMSDFALDPYRGSPSAYVAAPVLHAGRLLGVVALHLDNSALLEIVADETGLGETGEVVVGARDGERVLFVTPVRHDAAAGFRRSVDANAEPMDVLIDAVGGVQRVGTMRDYRGVETVAVGRYLPSLRWGMVVKQDVAEAAAAMRRHRDLSLLAGVLTALGVLGLAFAVARSISRPIVRLTGAVRRLAAGDLEQTLPQDSHDEIGVLDQAFNTMTAQLRDLYVTIEDKVAERTAQLAEANLALRHARDAAERASRAKSTFLTNMSHELRTPLNAILGYTELLREEAVEQGESARFSDLDNIHQAGVHLLGLVEELLDLARIEAGKVTLIEVEVELSAVVKRSLQTVAPVVEKNGNRMELDLASDLGRARLDEGKTRQILINLLGNAAKFTENGVITVRGRRRAADDDGPDIISLAVIDTGAGIVAERLEKIFEPFETGDTSSTREFGGMGLGLSLSRKLAEHMGGRLVATSELGEGSVFTLELPAVMQRR</sequence>
<feature type="compositionally biased region" description="Basic and acidic residues" evidence="12">
    <location>
        <begin position="1"/>
        <end position="21"/>
    </location>
</feature>
<dbReference type="SMART" id="SM00387">
    <property type="entry name" value="HATPase_c"/>
    <property type="match status" value="1"/>
</dbReference>
<feature type="transmembrane region" description="Helical" evidence="13">
    <location>
        <begin position="55"/>
        <end position="75"/>
    </location>
</feature>
<dbReference type="InterPro" id="IPR003660">
    <property type="entry name" value="HAMP_dom"/>
</dbReference>